<dbReference type="EMBL" id="QFGG01000003">
    <property type="protein sequence ID" value="TID44852.1"/>
    <property type="molecule type" value="Genomic_DNA"/>
</dbReference>
<dbReference type="GO" id="GO:0005096">
    <property type="term" value="F:GTPase activator activity"/>
    <property type="evidence" value="ECO:0007669"/>
    <property type="project" value="UniProtKB-KW"/>
</dbReference>
<proteinExistence type="predicted"/>
<dbReference type="Gene3D" id="3.80.10.10">
    <property type="entry name" value="Ribonuclease Inhibitor"/>
    <property type="match status" value="1"/>
</dbReference>
<keyword evidence="2" id="KW-0433">Leucine-rich repeat</keyword>
<comment type="caution">
    <text evidence="6">The sequence shown here is derived from an EMBL/GenBank/DDBJ whole genome shotgun (WGS) entry which is preliminary data.</text>
</comment>
<dbReference type="GO" id="GO:0048471">
    <property type="term" value="C:perinuclear region of cytoplasm"/>
    <property type="evidence" value="ECO:0007669"/>
    <property type="project" value="TreeGrafter"/>
</dbReference>
<dbReference type="RefSeq" id="WP_108291925.1">
    <property type="nucleotide sequence ID" value="NZ_JAWVLH010000003.1"/>
</dbReference>
<evidence type="ECO:0000313" key="6">
    <source>
        <dbReference type="EMBL" id="TID44852.1"/>
    </source>
</evidence>
<dbReference type="PANTHER" id="PTHR24113:SF12">
    <property type="entry name" value="RAN GTPASE-ACTIVATING PROTEIN 1"/>
    <property type="match status" value="1"/>
</dbReference>
<evidence type="ECO:0000256" key="2">
    <source>
        <dbReference type="ARBA" id="ARBA00022614"/>
    </source>
</evidence>
<sequence length="497" mass="53804">MKPFLSTLIKSIQAGKFPANGIIDCSKQKLNDEDLQILATALRSSANGQTITYNLSGNQFSIQGIQALWLALSKASFSSPVVIDLTSTQLGDGAIASLANHLKHFPSSITLKIGKNAFRSLAPLASAVASGKCPKDFTLDLTGSPVSLTTVTELKTVLSKAPDNLTLNLSSTPLKDEGAIKLFEALESPNYPKKQTIVLRFTGLTAQSSRAMTKSLEKLNSQHQLSIDLEGNRLASDGLHAFSTLLAKPNSPLLKLNVKDNDINSLGIEALSKALSSGNVLPGTCIDLSKNLLDDDALKTLWEALQSKKCPANLTLILNQNSLGKKTLSTLAQIADQLPNGLRISLVGNKFSKEDLAGFIEGIQGRLLPFSLHLDIGAKDYPEEQQKIDGLCQLPLQTVVNFLVILQGQAQESSPLSVFSDEIIRHIFSFVATVDNPAKIARLHDKASDKLRKIYTSDKHPSNEFFTAVPKALEDKDKKNKDQEEESLSMEGKTKPH</sequence>
<dbReference type="Proteomes" id="UP000306421">
    <property type="component" value="Unassembled WGS sequence"/>
</dbReference>
<dbReference type="InterPro" id="IPR027038">
    <property type="entry name" value="RanGap"/>
</dbReference>
<evidence type="ECO:0000256" key="1">
    <source>
        <dbReference type="ARBA" id="ARBA00022468"/>
    </source>
</evidence>
<reference evidence="5 7" key="1">
    <citation type="submission" date="2018-04" db="EMBL/GenBank/DDBJ databases">
        <title>Whole genome sequence comparison of clinical and drinking water Legionella pneumophila isolates associated with the Flint Water Crisis.</title>
        <authorList>
            <person name="Garner E."/>
            <person name="Brown C."/>
            <person name="Schwake O."/>
            <person name="Coil D."/>
            <person name="Jospin G."/>
            <person name="Eisen J."/>
            <person name="Edwards M."/>
            <person name="Pruden A."/>
        </authorList>
    </citation>
    <scope>NUCLEOTIDE SEQUENCE [LARGE SCALE GENOMIC DNA]</scope>
    <source>
        <strain evidence="5 7">Genessee03</strain>
    </source>
</reference>
<dbReference type="EMBL" id="QCXM01000007">
    <property type="protein sequence ID" value="PUT47348.1"/>
    <property type="molecule type" value="Genomic_DNA"/>
</dbReference>
<feature type="compositionally biased region" description="Basic and acidic residues" evidence="4">
    <location>
        <begin position="472"/>
        <end position="482"/>
    </location>
</feature>
<keyword evidence="7" id="KW-1185">Reference proteome</keyword>
<dbReference type="PANTHER" id="PTHR24113">
    <property type="entry name" value="RAN GTPASE-ACTIVATING PROTEIN 1"/>
    <property type="match status" value="1"/>
</dbReference>
<dbReference type="GO" id="GO:0005829">
    <property type="term" value="C:cytosol"/>
    <property type="evidence" value="ECO:0007669"/>
    <property type="project" value="TreeGrafter"/>
</dbReference>
<reference evidence="6 8" key="2">
    <citation type="submission" date="2018-04" db="EMBL/GenBank/DDBJ databases">
        <title>Whole genome sequence comparison of clinical and drinking water Legionella pneumophila isolates.</title>
        <authorList>
            <person name="Garner E."/>
        </authorList>
    </citation>
    <scope>NUCLEOTIDE SEQUENCE [LARGE SCALE GENOMIC DNA]</scope>
    <source>
        <strain evidence="6 8">WH02</strain>
    </source>
</reference>
<dbReference type="SMART" id="SM00368">
    <property type="entry name" value="LRR_RI"/>
    <property type="match status" value="3"/>
</dbReference>
<protein>
    <submittedName>
        <fullName evidence="6">Uncharacterized protein</fullName>
    </submittedName>
</protein>
<dbReference type="InterPro" id="IPR032675">
    <property type="entry name" value="LRR_dom_sf"/>
</dbReference>
<dbReference type="GO" id="GO:0006913">
    <property type="term" value="P:nucleocytoplasmic transport"/>
    <property type="evidence" value="ECO:0007669"/>
    <property type="project" value="TreeGrafter"/>
</dbReference>
<accession>A0AB38N7Z9</accession>
<dbReference type="GO" id="GO:0031267">
    <property type="term" value="F:small GTPase binding"/>
    <property type="evidence" value="ECO:0007669"/>
    <property type="project" value="TreeGrafter"/>
</dbReference>
<evidence type="ECO:0000313" key="8">
    <source>
        <dbReference type="Proteomes" id="UP000306421"/>
    </source>
</evidence>
<dbReference type="Proteomes" id="UP000251035">
    <property type="component" value="Unassembled WGS sequence"/>
</dbReference>
<gene>
    <name evidence="5" type="ORF">DB745_08395</name>
    <name evidence="6" type="ORF">DIZ81_04980</name>
</gene>
<evidence type="ECO:0000313" key="7">
    <source>
        <dbReference type="Proteomes" id="UP000251035"/>
    </source>
</evidence>
<keyword evidence="3" id="KW-0677">Repeat</keyword>
<evidence type="ECO:0000256" key="4">
    <source>
        <dbReference type="SAM" id="MobiDB-lite"/>
    </source>
</evidence>
<organism evidence="6 8">
    <name type="scientific">Legionella taurinensis</name>
    <dbReference type="NCBI Taxonomy" id="70611"/>
    <lineage>
        <taxon>Bacteria</taxon>
        <taxon>Pseudomonadati</taxon>
        <taxon>Pseudomonadota</taxon>
        <taxon>Gammaproteobacteria</taxon>
        <taxon>Legionellales</taxon>
        <taxon>Legionellaceae</taxon>
        <taxon>Legionella</taxon>
    </lineage>
</organism>
<keyword evidence="1" id="KW-0343">GTPase activation</keyword>
<dbReference type="SUPFAM" id="SSF52047">
    <property type="entry name" value="RNI-like"/>
    <property type="match status" value="1"/>
</dbReference>
<dbReference type="Pfam" id="PF13516">
    <property type="entry name" value="LRR_6"/>
    <property type="match status" value="2"/>
</dbReference>
<name>A0AB38N7Z9_9GAMM</name>
<evidence type="ECO:0000313" key="5">
    <source>
        <dbReference type="EMBL" id="PUT47348.1"/>
    </source>
</evidence>
<dbReference type="InterPro" id="IPR001611">
    <property type="entry name" value="Leu-rich_rpt"/>
</dbReference>
<evidence type="ECO:0000256" key="3">
    <source>
        <dbReference type="ARBA" id="ARBA00022737"/>
    </source>
</evidence>
<dbReference type="AlphaFoldDB" id="A0AB38N7Z9"/>
<feature type="region of interest" description="Disordered" evidence="4">
    <location>
        <begin position="466"/>
        <end position="497"/>
    </location>
</feature>